<dbReference type="EMBL" id="FOXA01000001">
    <property type="protein sequence ID" value="SFO91183.1"/>
    <property type="molecule type" value="Genomic_DNA"/>
</dbReference>
<proteinExistence type="predicted"/>
<keyword evidence="2" id="KW-1185">Reference proteome</keyword>
<evidence type="ECO:0000313" key="1">
    <source>
        <dbReference type="EMBL" id="SFO91183.1"/>
    </source>
</evidence>
<protein>
    <submittedName>
        <fullName evidence="1">Uncharacterized protein</fullName>
    </submittedName>
</protein>
<dbReference type="Proteomes" id="UP000199356">
    <property type="component" value="Unassembled WGS sequence"/>
</dbReference>
<name>A0A1I5L1Y4_9RHOB</name>
<dbReference type="RefSeq" id="WP_093416983.1">
    <property type="nucleotide sequence ID" value="NZ_FOXA01000001.1"/>
</dbReference>
<dbReference type="AlphaFoldDB" id="A0A1I5L1Y4"/>
<reference evidence="1 2" key="1">
    <citation type="submission" date="2016-10" db="EMBL/GenBank/DDBJ databases">
        <authorList>
            <person name="de Groot N.N."/>
        </authorList>
    </citation>
    <scope>NUCLEOTIDE SEQUENCE [LARGE SCALE GENOMIC DNA]</scope>
    <source>
        <strain evidence="1 2">DSM 19547</strain>
    </source>
</reference>
<accession>A0A1I5L1Y4</accession>
<dbReference type="STRING" id="441119.SAMN04488047_101416"/>
<sequence>MSRIIGEAADRTESAMGELRNAMEMLEFVSYWSVCQVADGEPLPTDARDAMIGAVNAMKLHVDALSAAHEAELSARLDAERPRPVAA</sequence>
<gene>
    <name evidence="1" type="ORF">SAMN04488047_101416</name>
</gene>
<organism evidence="1 2">
    <name type="scientific">Tranquillimonas alkanivorans</name>
    <dbReference type="NCBI Taxonomy" id="441119"/>
    <lineage>
        <taxon>Bacteria</taxon>
        <taxon>Pseudomonadati</taxon>
        <taxon>Pseudomonadota</taxon>
        <taxon>Alphaproteobacteria</taxon>
        <taxon>Rhodobacterales</taxon>
        <taxon>Roseobacteraceae</taxon>
        <taxon>Tranquillimonas</taxon>
    </lineage>
</organism>
<evidence type="ECO:0000313" key="2">
    <source>
        <dbReference type="Proteomes" id="UP000199356"/>
    </source>
</evidence>